<dbReference type="PANTHER" id="PTHR33227:SF48">
    <property type="entry name" value="STIGMA-SPECIFIC STIG1-LIKE PROTEIN 4"/>
    <property type="match status" value="1"/>
</dbReference>
<comment type="caution">
    <text evidence="4">The sequence shown here is derived from an EMBL/GenBank/DDBJ whole genome shotgun (WGS) entry which is preliminary data.</text>
</comment>
<comment type="similarity">
    <text evidence="1">Belongs to the STIG1 family.</text>
</comment>
<dbReference type="PANTHER" id="PTHR33227">
    <property type="entry name" value="STIGMA-SPECIFIC STIG1-LIKE PROTEIN 3"/>
    <property type="match status" value="1"/>
</dbReference>
<feature type="compositionally biased region" description="Basic and acidic residues" evidence="3">
    <location>
        <begin position="176"/>
        <end position="186"/>
    </location>
</feature>
<accession>A0A4U5P6L8</accession>
<name>A0A4U5P6L8_POPAL</name>
<dbReference type="EMBL" id="RCHU01000767">
    <property type="protein sequence ID" value="TKR91530.1"/>
    <property type="molecule type" value="Genomic_DNA"/>
</dbReference>
<feature type="region of interest" description="Disordered" evidence="3">
    <location>
        <begin position="158"/>
        <end position="186"/>
    </location>
</feature>
<protein>
    <recommendedName>
        <fullName evidence="5">Stigma-specific Stig1 family protein</fullName>
    </recommendedName>
</protein>
<evidence type="ECO:0008006" key="5">
    <source>
        <dbReference type="Google" id="ProtNLM"/>
    </source>
</evidence>
<dbReference type="STRING" id="43335.A0A4U5P6L8"/>
<evidence type="ECO:0000256" key="2">
    <source>
        <dbReference type="ARBA" id="ARBA00022729"/>
    </source>
</evidence>
<evidence type="ECO:0000313" key="4">
    <source>
        <dbReference type="EMBL" id="TKR91530.1"/>
    </source>
</evidence>
<dbReference type="Pfam" id="PF04885">
    <property type="entry name" value="Stig1"/>
    <property type="match status" value="1"/>
</dbReference>
<evidence type="ECO:0000256" key="3">
    <source>
        <dbReference type="SAM" id="MobiDB-lite"/>
    </source>
</evidence>
<sequence>MQLGNPVIAILLVSIISKLTKENSILEGVQNNLTTASSTSISPWLKKAMNHDPRPWPPGCWSMPWTCREGLNPPPARMRCCRNHCVDVSSDVNNCGFCGVRCPFTWQCCRGFSVDTNRSPLNCGRCGERCPWRVRCVYGMCGYAGPFPPRKLPDPPIPHPPFPFPHRPPKPWPPHRPGEDRPPSTSEDLKKLIFVQHVFLLGKKY</sequence>
<dbReference type="InterPro" id="IPR006969">
    <property type="entry name" value="Stig-like"/>
</dbReference>
<organism evidence="4">
    <name type="scientific">Populus alba</name>
    <name type="common">White poplar</name>
    <dbReference type="NCBI Taxonomy" id="43335"/>
    <lineage>
        <taxon>Eukaryota</taxon>
        <taxon>Viridiplantae</taxon>
        <taxon>Streptophyta</taxon>
        <taxon>Embryophyta</taxon>
        <taxon>Tracheophyta</taxon>
        <taxon>Spermatophyta</taxon>
        <taxon>Magnoliopsida</taxon>
        <taxon>eudicotyledons</taxon>
        <taxon>Gunneridae</taxon>
        <taxon>Pentapetalae</taxon>
        <taxon>rosids</taxon>
        <taxon>fabids</taxon>
        <taxon>Malpighiales</taxon>
        <taxon>Salicaceae</taxon>
        <taxon>Saliceae</taxon>
        <taxon>Populus</taxon>
    </lineage>
</organism>
<dbReference type="AlphaFoldDB" id="A0A4U5P6L8"/>
<gene>
    <name evidence="4" type="ORF">D5086_0000222220</name>
</gene>
<evidence type="ECO:0000256" key="1">
    <source>
        <dbReference type="ARBA" id="ARBA00006010"/>
    </source>
</evidence>
<keyword evidence="2" id="KW-0732">Signal</keyword>
<feature type="compositionally biased region" description="Pro residues" evidence="3">
    <location>
        <begin position="158"/>
        <end position="175"/>
    </location>
</feature>
<proteinExistence type="inferred from homology"/>
<reference evidence="4" key="1">
    <citation type="submission" date="2018-10" db="EMBL/GenBank/DDBJ databases">
        <title>Population genomic analysis revealed the cold adaptation of white poplar.</title>
        <authorList>
            <person name="Liu Y.-J."/>
        </authorList>
    </citation>
    <scope>NUCLEOTIDE SEQUENCE [LARGE SCALE GENOMIC DNA]</scope>
    <source>
        <strain evidence="4">PAL-ZL1</strain>
    </source>
</reference>